<keyword evidence="6" id="KW-1185">Reference proteome</keyword>
<dbReference type="InterPro" id="IPR033248">
    <property type="entry name" value="Transketolase_C"/>
</dbReference>
<dbReference type="EMBL" id="SMMX01000011">
    <property type="protein sequence ID" value="TDA21136.1"/>
    <property type="molecule type" value="Genomic_DNA"/>
</dbReference>
<evidence type="ECO:0000256" key="1">
    <source>
        <dbReference type="ARBA" id="ARBA00001964"/>
    </source>
</evidence>
<protein>
    <submittedName>
        <fullName evidence="5">Transketolase family protein</fullName>
    </submittedName>
</protein>
<dbReference type="Pfam" id="PF02779">
    <property type="entry name" value="Transket_pyr"/>
    <property type="match status" value="1"/>
</dbReference>
<dbReference type="SUPFAM" id="SSF52922">
    <property type="entry name" value="TK C-terminal domain-like"/>
    <property type="match status" value="1"/>
</dbReference>
<dbReference type="Gene3D" id="3.40.50.970">
    <property type="match status" value="1"/>
</dbReference>
<proteinExistence type="inferred from homology"/>
<dbReference type="Pfam" id="PF02780">
    <property type="entry name" value="Transketolase_C"/>
    <property type="match status" value="1"/>
</dbReference>
<dbReference type="SMART" id="SM00861">
    <property type="entry name" value="Transket_pyr"/>
    <property type="match status" value="1"/>
</dbReference>
<comment type="caution">
    <text evidence="5">The sequence shown here is derived from an EMBL/GenBank/DDBJ whole genome shotgun (WGS) entry which is preliminary data.</text>
</comment>
<dbReference type="PANTHER" id="PTHR43825:SF1">
    <property type="entry name" value="TRANSKETOLASE-LIKE PYRIMIDINE-BINDING DOMAIN-CONTAINING PROTEIN"/>
    <property type="match status" value="1"/>
</dbReference>
<dbReference type="InterPro" id="IPR029061">
    <property type="entry name" value="THDP-binding"/>
</dbReference>
<dbReference type="Gene3D" id="3.40.50.920">
    <property type="match status" value="1"/>
</dbReference>
<comment type="similarity">
    <text evidence="2">Belongs to the transketolase family.</text>
</comment>
<evidence type="ECO:0000313" key="6">
    <source>
        <dbReference type="Proteomes" id="UP000295710"/>
    </source>
</evidence>
<dbReference type="PANTHER" id="PTHR43825">
    <property type="entry name" value="PYRUVATE DEHYDROGENASE E1 COMPONENT"/>
    <property type="match status" value="1"/>
</dbReference>
<dbReference type="InterPro" id="IPR009014">
    <property type="entry name" value="Transketo_C/PFOR_II"/>
</dbReference>
<dbReference type="InterPro" id="IPR005475">
    <property type="entry name" value="Transketolase-like_Pyr-bd"/>
</dbReference>
<dbReference type="Proteomes" id="UP000295710">
    <property type="component" value="Unassembled WGS sequence"/>
</dbReference>
<dbReference type="AlphaFoldDB" id="A0A4R4FEM6"/>
<comment type="cofactor">
    <cofactor evidence="1">
        <name>thiamine diphosphate</name>
        <dbReference type="ChEBI" id="CHEBI:58937"/>
    </cofactor>
</comment>
<evidence type="ECO:0000256" key="2">
    <source>
        <dbReference type="ARBA" id="ARBA00007131"/>
    </source>
</evidence>
<sequence>MGNVISTREAYGRALCEFGADEKIMVFDADLTICTMSCYFAEKYPERFFNAGIAECNMAGMAAGAAASGKTAFVHTFAMFAAGRIYDQVRNSIAYPGLDVKVVGTHAGLSVGEDGATHQCIEDLSLMRTIPGMTVICPCDANETREALKAMIGYDGPCYLRLGRSGVECVTDSMDGYTFELGKGVQVKDGGDVTIIATGLMLQEALKASELLQEEGIGARIIDLHTIKPIDRDIIIKAAKETGAIVTTEEHNIIGGLGAAVSEVVGETYPVPVEKHGVEDEFGHSGTAEALMVKYGLTPEKIAAKAREAIALKNRK</sequence>
<dbReference type="FunFam" id="3.40.50.970:FF:000129">
    <property type="entry name" value="Transketolase"/>
    <property type="match status" value="1"/>
</dbReference>
<dbReference type="CDD" id="cd07033">
    <property type="entry name" value="TPP_PYR_DXS_TK_like"/>
    <property type="match status" value="1"/>
</dbReference>
<keyword evidence="3" id="KW-0786">Thiamine pyrophosphate</keyword>
<name>A0A4R4FEM6_9FIRM</name>
<evidence type="ECO:0000259" key="4">
    <source>
        <dbReference type="SMART" id="SM00861"/>
    </source>
</evidence>
<evidence type="ECO:0000313" key="5">
    <source>
        <dbReference type="EMBL" id="TDA21136.1"/>
    </source>
</evidence>
<gene>
    <name evidence="5" type="ORF">E1963_13355</name>
</gene>
<organism evidence="5 6">
    <name type="scientific">Extibacter muris</name>
    <dbReference type="NCBI Taxonomy" id="1796622"/>
    <lineage>
        <taxon>Bacteria</taxon>
        <taxon>Bacillati</taxon>
        <taxon>Bacillota</taxon>
        <taxon>Clostridia</taxon>
        <taxon>Lachnospirales</taxon>
        <taxon>Lachnospiraceae</taxon>
        <taxon>Extibacter</taxon>
    </lineage>
</organism>
<dbReference type="RefSeq" id="WP_132278788.1">
    <property type="nucleotide sequence ID" value="NZ_JAOBST010000022.1"/>
</dbReference>
<evidence type="ECO:0000256" key="3">
    <source>
        <dbReference type="ARBA" id="ARBA00023052"/>
    </source>
</evidence>
<dbReference type="InterPro" id="IPR051157">
    <property type="entry name" value="PDH/Transketolase"/>
</dbReference>
<dbReference type="SUPFAM" id="SSF52518">
    <property type="entry name" value="Thiamin diphosphate-binding fold (THDP-binding)"/>
    <property type="match status" value="1"/>
</dbReference>
<reference evidence="5 6" key="1">
    <citation type="journal article" date="2016" name="Nat. Microbiol.">
        <title>The Mouse Intestinal Bacterial Collection (miBC) provides host-specific insight into cultured diversity and functional potential of the gut microbiota.</title>
        <authorList>
            <person name="Lagkouvardos I."/>
            <person name="Pukall R."/>
            <person name="Abt B."/>
            <person name="Foesel B.U."/>
            <person name="Meier-Kolthoff J.P."/>
            <person name="Kumar N."/>
            <person name="Bresciani A."/>
            <person name="Martinez I."/>
            <person name="Just S."/>
            <person name="Ziegler C."/>
            <person name="Brugiroux S."/>
            <person name="Garzetti D."/>
            <person name="Wenning M."/>
            <person name="Bui T.P."/>
            <person name="Wang J."/>
            <person name="Hugenholtz F."/>
            <person name="Plugge C.M."/>
            <person name="Peterson D.A."/>
            <person name="Hornef M.W."/>
            <person name="Baines J.F."/>
            <person name="Smidt H."/>
            <person name="Walter J."/>
            <person name="Kristiansen K."/>
            <person name="Nielsen H.B."/>
            <person name="Haller D."/>
            <person name="Overmann J."/>
            <person name="Stecher B."/>
            <person name="Clavel T."/>
        </authorList>
    </citation>
    <scope>NUCLEOTIDE SEQUENCE [LARGE SCALE GENOMIC DNA]</scope>
    <source>
        <strain evidence="5 6">DSM 28560</strain>
    </source>
</reference>
<feature type="domain" description="Transketolase-like pyrimidine-binding" evidence="4">
    <location>
        <begin position="5"/>
        <end position="170"/>
    </location>
</feature>
<accession>A0A4R4FEM6</accession>